<dbReference type="OMA" id="FRIECGH"/>
<dbReference type="Proteomes" id="UP000222542">
    <property type="component" value="Unassembled WGS sequence"/>
</dbReference>
<evidence type="ECO:0000256" key="8">
    <source>
        <dbReference type="ARBA" id="ARBA00023328"/>
    </source>
</evidence>
<comment type="function">
    <text evidence="9">Acts as a component of the essential kinetochore-associated NDC80 complex, which is required for chromosome segregation and spindle checkpoint activity.</text>
</comment>
<dbReference type="STRING" id="4072.A0A2G3A1C7"/>
<dbReference type="GO" id="GO:0005634">
    <property type="term" value="C:nucleus"/>
    <property type="evidence" value="ECO:0007669"/>
    <property type="project" value="UniProtKB-SubCell"/>
</dbReference>
<dbReference type="AlphaFoldDB" id="A0A2G3A1C7"/>
<comment type="caution">
    <text evidence="13">The sequence shown here is derived from an EMBL/GenBank/DDBJ whole genome shotgun (WGS) entry which is preliminary data.</text>
</comment>
<keyword evidence="6 10" id="KW-0175">Coiled coil</keyword>
<evidence type="ECO:0000256" key="4">
    <source>
        <dbReference type="ARBA" id="ARBA00022618"/>
    </source>
</evidence>
<evidence type="ECO:0000256" key="3">
    <source>
        <dbReference type="ARBA" id="ARBA00022454"/>
    </source>
</evidence>
<keyword evidence="9" id="KW-0995">Kinetochore</keyword>
<protein>
    <recommendedName>
        <fullName evidence="9">Kinetochore protein SPC25</fullName>
    </recommendedName>
</protein>
<keyword evidence="7 9" id="KW-0131">Cell cycle</keyword>
<evidence type="ECO:0000256" key="1">
    <source>
        <dbReference type="ARBA" id="ARBA00004584"/>
    </source>
</evidence>
<evidence type="ECO:0000256" key="2">
    <source>
        <dbReference type="ARBA" id="ARBA00006379"/>
    </source>
</evidence>
<comment type="subunit">
    <text evidence="9">Component of the NDC80 complex.</text>
</comment>
<keyword evidence="9" id="KW-0539">Nucleus</keyword>
<dbReference type="PANTHER" id="PTHR14281">
    <property type="entry name" value="KINETOCHORE PROTEIN SPC25-RELATED"/>
    <property type="match status" value="1"/>
</dbReference>
<dbReference type="Gramene" id="PHT88039">
    <property type="protein sequence ID" value="PHT88039"/>
    <property type="gene ID" value="T459_10145"/>
</dbReference>
<evidence type="ECO:0000313" key="13">
    <source>
        <dbReference type="EMBL" id="PHT88039.1"/>
    </source>
</evidence>
<feature type="region of interest" description="Disordered" evidence="11">
    <location>
        <begin position="263"/>
        <end position="302"/>
    </location>
</feature>
<comment type="subcellular location">
    <subcellularLocation>
        <location evidence="1">Chromosome</location>
        <location evidence="1">Centromere</location>
    </subcellularLocation>
    <subcellularLocation>
        <location evidence="9">Nucleus</location>
    </subcellularLocation>
    <subcellularLocation>
        <location evidence="9">Chromosome</location>
        <location evidence="9">Centromere</location>
        <location evidence="9">Kinetochore</location>
    </subcellularLocation>
</comment>
<feature type="compositionally biased region" description="Basic and acidic residues" evidence="11">
    <location>
        <begin position="265"/>
        <end position="284"/>
    </location>
</feature>
<feature type="domain" description="Chromosome segregation protein Spc25 C-terminal" evidence="12">
    <location>
        <begin position="156"/>
        <end position="223"/>
    </location>
</feature>
<keyword evidence="5 9" id="KW-0498">Mitosis</keyword>
<dbReference type="InterPro" id="IPR013255">
    <property type="entry name" value="Spc25_C"/>
</dbReference>
<reference evidence="13 14" key="2">
    <citation type="journal article" date="2017" name="Genome Biol.">
        <title>New reference genome sequences of hot pepper reveal the massive evolution of plant disease-resistance genes by retroduplication.</title>
        <authorList>
            <person name="Kim S."/>
            <person name="Park J."/>
            <person name="Yeom S.I."/>
            <person name="Kim Y.M."/>
            <person name="Seo E."/>
            <person name="Kim K.T."/>
            <person name="Kim M.S."/>
            <person name="Lee J.M."/>
            <person name="Cheong K."/>
            <person name="Shin H.S."/>
            <person name="Kim S.B."/>
            <person name="Han K."/>
            <person name="Lee J."/>
            <person name="Park M."/>
            <person name="Lee H.A."/>
            <person name="Lee H.Y."/>
            <person name="Lee Y."/>
            <person name="Oh S."/>
            <person name="Lee J.H."/>
            <person name="Choi E."/>
            <person name="Choi E."/>
            <person name="Lee S.E."/>
            <person name="Jeon J."/>
            <person name="Kim H."/>
            <person name="Choi G."/>
            <person name="Song H."/>
            <person name="Lee J."/>
            <person name="Lee S.C."/>
            <person name="Kwon J.K."/>
            <person name="Lee H.Y."/>
            <person name="Koo N."/>
            <person name="Hong Y."/>
            <person name="Kim R.W."/>
            <person name="Kang W.H."/>
            <person name="Huh J.H."/>
            <person name="Kang B.C."/>
            <person name="Yang T.J."/>
            <person name="Lee Y.H."/>
            <person name="Bennetzen J.L."/>
            <person name="Choi D."/>
        </authorList>
    </citation>
    <scope>NUCLEOTIDE SEQUENCE [LARGE SCALE GENOMIC DNA]</scope>
    <source>
        <strain evidence="14">cv. CM334</strain>
    </source>
</reference>
<keyword evidence="3 9" id="KW-0158">Chromosome</keyword>
<keyword evidence="8 9" id="KW-0137">Centromere</keyword>
<name>A0A2G3A1C7_CAPAN</name>
<dbReference type="Gene3D" id="3.30.457.50">
    <property type="entry name" value="Chromosome segregation protein Spc25"/>
    <property type="match status" value="1"/>
</dbReference>
<reference evidence="13 14" key="1">
    <citation type="journal article" date="2014" name="Nat. Genet.">
        <title>Genome sequence of the hot pepper provides insights into the evolution of pungency in Capsicum species.</title>
        <authorList>
            <person name="Kim S."/>
            <person name="Park M."/>
            <person name="Yeom S.I."/>
            <person name="Kim Y.M."/>
            <person name="Lee J.M."/>
            <person name="Lee H.A."/>
            <person name="Seo E."/>
            <person name="Choi J."/>
            <person name="Cheong K."/>
            <person name="Kim K.T."/>
            <person name="Jung K."/>
            <person name="Lee G.W."/>
            <person name="Oh S.K."/>
            <person name="Bae C."/>
            <person name="Kim S.B."/>
            <person name="Lee H.Y."/>
            <person name="Kim S.Y."/>
            <person name="Kim M.S."/>
            <person name="Kang B.C."/>
            <person name="Jo Y.D."/>
            <person name="Yang H.B."/>
            <person name="Jeong H.J."/>
            <person name="Kang W.H."/>
            <person name="Kwon J.K."/>
            <person name="Shin C."/>
            <person name="Lim J.Y."/>
            <person name="Park J.H."/>
            <person name="Huh J.H."/>
            <person name="Kim J.S."/>
            <person name="Kim B.D."/>
            <person name="Cohen O."/>
            <person name="Paran I."/>
            <person name="Suh M.C."/>
            <person name="Lee S.B."/>
            <person name="Kim Y.K."/>
            <person name="Shin Y."/>
            <person name="Noh S.J."/>
            <person name="Park J."/>
            <person name="Seo Y.S."/>
            <person name="Kwon S.Y."/>
            <person name="Kim H.A."/>
            <person name="Park J.M."/>
            <person name="Kim H.J."/>
            <person name="Choi S.B."/>
            <person name="Bosland P.W."/>
            <person name="Reeves G."/>
            <person name="Jo S.H."/>
            <person name="Lee B.W."/>
            <person name="Cho H.T."/>
            <person name="Choi H.S."/>
            <person name="Lee M.S."/>
            <person name="Yu Y."/>
            <person name="Do Choi Y."/>
            <person name="Park B.S."/>
            <person name="van Deynze A."/>
            <person name="Ashrafi H."/>
            <person name="Hill T."/>
            <person name="Kim W.T."/>
            <person name="Pai H.S."/>
            <person name="Ahn H.K."/>
            <person name="Yeam I."/>
            <person name="Giovannoni J.J."/>
            <person name="Rose J.K."/>
            <person name="Sorensen I."/>
            <person name="Lee S.J."/>
            <person name="Kim R.W."/>
            <person name="Choi I.Y."/>
            <person name="Choi B.S."/>
            <person name="Lim J.S."/>
            <person name="Lee Y.H."/>
            <person name="Choi D."/>
        </authorList>
    </citation>
    <scope>NUCLEOTIDE SEQUENCE [LARGE SCALE GENOMIC DNA]</scope>
    <source>
        <strain evidence="14">cv. CM334</strain>
    </source>
</reference>
<evidence type="ECO:0000259" key="12">
    <source>
        <dbReference type="Pfam" id="PF08234"/>
    </source>
</evidence>
<dbReference type="GO" id="GO:0051301">
    <property type="term" value="P:cell division"/>
    <property type="evidence" value="ECO:0007669"/>
    <property type="project" value="UniProtKB-UniRule"/>
</dbReference>
<dbReference type="Pfam" id="PF08234">
    <property type="entry name" value="Spindle_Spc25"/>
    <property type="match status" value="1"/>
</dbReference>
<keyword evidence="14" id="KW-1185">Reference proteome</keyword>
<feature type="coiled-coil region" evidence="10">
    <location>
        <begin position="51"/>
        <end position="141"/>
    </location>
</feature>
<dbReference type="GO" id="GO:0007059">
    <property type="term" value="P:chromosome segregation"/>
    <property type="evidence" value="ECO:0000318"/>
    <property type="project" value="GO_Central"/>
</dbReference>
<evidence type="ECO:0000256" key="7">
    <source>
        <dbReference type="ARBA" id="ARBA00023306"/>
    </source>
</evidence>
<gene>
    <name evidence="13" type="ORF">T459_10145</name>
</gene>
<dbReference type="InterPro" id="IPR045143">
    <property type="entry name" value="Spc25"/>
</dbReference>
<comment type="similarity">
    <text evidence="2 9">Belongs to the SPC25 family.</text>
</comment>
<proteinExistence type="inferred from homology"/>
<keyword evidence="4 9" id="KW-0132">Cell division</keyword>
<evidence type="ECO:0000256" key="9">
    <source>
        <dbReference type="RuleBase" id="RU367150"/>
    </source>
</evidence>
<evidence type="ECO:0000256" key="6">
    <source>
        <dbReference type="ARBA" id="ARBA00023054"/>
    </source>
</evidence>
<dbReference type="CDD" id="cd23784">
    <property type="entry name" value="RWD_Spc25"/>
    <property type="match status" value="1"/>
</dbReference>
<sequence length="321" mass="36647">MRNKMAELRLVCEREIPIQHHKIDAATLSFKKSLDSTKAKVQQTLQFHEKLGELKVELRELEDKLVKALAAKTRKEAKQIAVADSISATKDRVEELRGVVENQRAKKDEYAAIISQQTDELKACEEKHNQTAEKREEIEEAITWYNKVFGLRIECGHGVKFIFTNIDANNQDKEYFFTVRHENDVYTLLDCDPQLNEAKELLSELNKSNGLFKFVRTMREKFQAAVTHGTFPDIASRDQDTSMISISGPFSSISTDSRSEVLSQQEEHQSDERNRNSRKLDRAKGSRAAVLSPGSASSLRRSPRFKVAFVNSENLDKDNKL</sequence>
<evidence type="ECO:0000256" key="5">
    <source>
        <dbReference type="ARBA" id="ARBA00022776"/>
    </source>
</evidence>
<dbReference type="FunFam" id="3.30.457.50:FF:000001">
    <property type="entry name" value="Probable kinetochore protein spc25"/>
    <property type="match status" value="1"/>
</dbReference>
<accession>A0A2G3A1C7</accession>
<organism evidence="13 14">
    <name type="scientific">Capsicum annuum</name>
    <name type="common">Capsicum pepper</name>
    <dbReference type="NCBI Taxonomy" id="4072"/>
    <lineage>
        <taxon>Eukaryota</taxon>
        <taxon>Viridiplantae</taxon>
        <taxon>Streptophyta</taxon>
        <taxon>Embryophyta</taxon>
        <taxon>Tracheophyta</taxon>
        <taxon>Spermatophyta</taxon>
        <taxon>Magnoliopsida</taxon>
        <taxon>eudicotyledons</taxon>
        <taxon>Gunneridae</taxon>
        <taxon>Pentapetalae</taxon>
        <taxon>asterids</taxon>
        <taxon>lamiids</taxon>
        <taxon>Solanales</taxon>
        <taxon>Solanaceae</taxon>
        <taxon>Solanoideae</taxon>
        <taxon>Capsiceae</taxon>
        <taxon>Capsicum</taxon>
    </lineage>
</organism>
<evidence type="ECO:0000313" key="14">
    <source>
        <dbReference type="Proteomes" id="UP000222542"/>
    </source>
</evidence>
<evidence type="ECO:0000256" key="10">
    <source>
        <dbReference type="SAM" id="Coils"/>
    </source>
</evidence>
<dbReference type="EMBL" id="AYRZ02000003">
    <property type="protein sequence ID" value="PHT88039.1"/>
    <property type="molecule type" value="Genomic_DNA"/>
</dbReference>
<evidence type="ECO:0000256" key="11">
    <source>
        <dbReference type="SAM" id="MobiDB-lite"/>
    </source>
</evidence>
<dbReference type="PANTHER" id="PTHR14281:SF0">
    <property type="entry name" value="KINETOCHORE PROTEIN SPC25"/>
    <property type="match status" value="1"/>
</dbReference>
<dbReference type="GO" id="GO:0031262">
    <property type="term" value="C:Ndc80 complex"/>
    <property type="evidence" value="ECO:0000318"/>
    <property type="project" value="GO_Central"/>
</dbReference>